<dbReference type="RefSeq" id="WP_211867520.1">
    <property type="nucleotide sequence ID" value="NZ_JAAEDI010000006.1"/>
</dbReference>
<comment type="caution">
    <text evidence="2">The sequence shown here is derived from an EMBL/GenBank/DDBJ whole genome shotgun (WGS) entry which is preliminary data.</text>
</comment>
<evidence type="ECO:0000313" key="3">
    <source>
        <dbReference type="Proteomes" id="UP000698752"/>
    </source>
</evidence>
<reference evidence="3" key="1">
    <citation type="journal article" date="2021" name="Syst. Appl. Microbiol.">
        <title>Roseomonas hellenica sp. nov., isolated from roots of wild-growing Alkanna tinctoria.</title>
        <authorList>
            <person name="Rat A."/>
            <person name="Naranjo H.D."/>
            <person name="Lebbe L."/>
            <person name="Cnockaert M."/>
            <person name="Krigas N."/>
            <person name="Grigoriadou K."/>
            <person name="Maloupa E."/>
            <person name="Willems A."/>
        </authorList>
    </citation>
    <scope>NUCLEOTIDE SEQUENCE [LARGE SCALE GENOMIC DNA]</scope>
    <source>
        <strain evidence="3">LMG 31159</strain>
    </source>
</reference>
<name>A0ABS5EEQ8_9PROT</name>
<proteinExistence type="predicted"/>
<feature type="compositionally biased region" description="Low complexity" evidence="1">
    <location>
        <begin position="63"/>
        <end position="79"/>
    </location>
</feature>
<protein>
    <recommendedName>
        <fullName evidence="4">Mu-like prophage FluMu N-terminal domain-containing protein</fullName>
    </recommendedName>
</protein>
<evidence type="ECO:0000313" key="2">
    <source>
        <dbReference type="EMBL" id="MBR0649509.1"/>
    </source>
</evidence>
<dbReference type="Proteomes" id="UP000698752">
    <property type="component" value="Unassembled WGS sequence"/>
</dbReference>
<accession>A0ABS5EEQ8</accession>
<evidence type="ECO:0008006" key="4">
    <source>
        <dbReference type="Google" id="ProtNLM"/>
    </source>
</evidence>
<feature type="region of interest" description="Disordered" evidence="1">
    <location>
        <begin position="43"/>
        <end position="79"/>
    </location>
</feature>
<sequence length="79" mass="7887">MIIRTLRPCEVAGRSVAPGITLDLPEQQADALIDAGDAEAVSAPARVTPPASSGVITAEPEPEAVAAPDAAPAADQEGE</sequence>
<evidence type="ECO:0000256" key="1">
    <source>
        <dbReference type="SAM" id="MobiDB-lite"/>
    </source>
</evidence>
<dbReference type="EMBL" id="JAAEDI010000006">
    <property type="protein sequence ID" value="MBR0649509.1"/>
    <property type="molecule type" value="Genomic_DNA"/>
</dbReference>
<gene>
    <name evidence="2" type="ORF">GXW78_07550</name>
</gene>
<keyword evidence="3" id="KW-1185">Reference proteome</keyword>
<organism evidence="2 3">
    <name type="scientific">Neoroseomonas terrae</name>
    <dbReference type="NCBI Taxonomy" id="424799"/>
    <lineage>
        <taxon>Bacteria</taxon>
        <taxon>Pseudomonadati</taxon>
        <taxon>Pseudomonadota</taxon>
        <taxon>Alphaproteobacteria</taxon>
        <taxon>Acetobacterales</taxon>
        <taxon>Acetobacteraceae</taxon>
        <taxon>Neoroseomonas</taxon>
    </lineage>
</organism>